<dbReference type="HOGENOM" id="CLU_037404_0_1_9"/>
<feature type="domain" description="Glycosyltransferase family 28 N-terminal" evidence="11">
    <location>
        <begin position="3"/>
        <end position="141"/>
    </location>
</feature>
<dbReference type="GO" id="GO:0009252">
    <property type="term" value="P:peptidoglycan biosynthetic process"/>
    <property type="evidence" value="ECO:0007669"/>
    <property type="project" value="UniProtKB-UniRule"/>
</dbReference>
<dbReference type="GO" id="GO:0050511">
    <property type="term" value="F:undecaprenyldiphospho-muramoylpentapeptide beta-N-acetylglucosaminyltransferase activity"/>
    <property type="evidence" value="ECO:0007669"/>
    <property type="project" value="UniProtKB-UniRule"/>
</dbReference>
<comment type="similarity">
    <text evidence="10">Belongs to the glycosyltransferase 28 family. MurG subfamily.</text>
</comment>
<keyword evidence="7 10" id="KW-0472">Membrane</keyword>
<dbReference type="EC" id="2.4.1.227" evidence="10"/>
<evidence type="ECO:0000256" key="3">
    <source>
        <dbReference type="ARBA" id="ARBA00022676"/>
    </source>
</evidence>
<feature type="binding site" evidence="10">
    <location>
        <position position="196"/>
    </location>
    <ligand>
        <name>UDP-N-acetyl-alpha-D-glucosamine</name>
        <dbReference type="ChEBI" id="CHEBI:57705"/>
    </ligand>
</feature>
<evidence type="ECO:0000256" key="4">
    <source>
        <dbReference type="ARBA" id="ARBA00022679"/>
    </source>
</evidence>
<evidence type="ECO:0000256" key="8">
    <source>
        <dbReference type="ARBA" id="ARBA00023306"/>
    </source>
</evidence>
<evidence type="ECO:0000313" key="13">
    <source>
        <dbReference type="EMBL" id="AFS78312.1"/>
    </source>
</evidence>
<dbReference type="GO" id="GO:0008360">
    <property type="term" value="P:regulation of cell shape"/>
    <property type="evidence" value="ECO:0007669"/>
    <property type="project" value="UniProtKB-KW"/>
</dbReference>
<dbReference type="PANTHER" id="PTHR21015">
    <property type="entry name" value="UDP-N-ACETYLGLUCOSAMINE--N-ACETYLMURAMYL-(PENTAPEPTIDE) PYROPHOSPHORYL-UNDECAPRENOL N-ACETYLGLUCOSAMINE TRANSFERASE 1"/>
    <property type="match status" value="1"/>
</dbReference>
<gene>
    <name evidence="10 13" type="primary">murG</name>
    <name evidence="13" type="ordered locus">Curi_c13010</name>
</gene>
<accession>K0AZV0</accession>
<comment type="catalytic activity">
    <reaction evidence="10">
        <text>di-trans,octa-cis-undecaprenyl diphospho-N-acetyl-alpha-D-muramoyl-L-alanyl-D-glutamyl-meso-2,6-diaminopimeloyl-D-alanyl-D-alanine + UDP-N-acetyl-alpha-D-glucosamine = di-trans,octa-cis-undecaprenyl diphospho-[N-acetyl-alpha-D-glucosaminyl-(1-&gt;4)]-N-acetyl-alpha-D-muramoyl-L-alanyl-D-glutamyl-meso-2,6-diaminopimeloyl-D-alanyl-D-alanine + UDP + H(+)</text>
        <dbReference type="Rhea" id="RHEA:31227"/>
        <dbReference type="ChEBI" id="CHEBI:15378"/>
        <dbReference type="ChEBI" id="CHEBI:57705"/>
        <dbReference type="ChEBI" id="CHEBI:58223"/>
        <dbReference type="ChEBI" id="CHEBI:61387"/>
        <dbReference type="ChEBI" id="CHEBI:61388"/>
        <dbReference type="EC" id="2.4.1.227"/>
    </reaction>
</comment>
<evidence type="ECO:0000256" key="6">
    <source>
        <dbReference type="ARBA" id="ARBA00022984"/>
    </source>
</evidence>
<keyword evidence="8 10" id="KW-0131">Cell cycle</keyword>
<dbReference type="PANTHER" id="PTHR21015:SF22">
    <property type="entry name" value="GLYCOSYLTRANSFERASE"/>
    <property type="match status" value="1"/>
</dbReference>
<name>K0AZV0_GOTA9</name>
<keyword evidence="6 10" id="KW-0573">Peptidoglycan synthesis</keyword>
<proteinExistence type="inferred from homology"/>
<dbReference type="AlphaFoldDB" id="K0AZV0"/>
<sequence>MKVVITGGGTGGHIYPALSIARKIKDTYKDADILYVGTEKGLESKLVPKEGFNFKSIRVKGFSRKLSKDTIKSIKELLLGLNDARKVLKEFSPDVVIGTGGYVCGPLVLLASLKRIPTLIHEQNAFPGVTNKILSKFVDIVAGSFEESKSRFNNSEKVKITGNPIRQDILNIDKESAYSDLNIDKEKTFILCFGGSGGQESLNDSILRFIHKNINNKDIQILHVTGERYYEQFLNGLENMGVAKLNENIRVVPYFYDMPKALNIADIAITSAGAITIAELTAVGVPSILIPKAYTAENHQEYNARALEKEGAGVVILEKDLTHDVLCMKIEELLSDKNKLGQMAQNSKRIGILDADKRILDLINEIIDN</sequence>
<dbReference type="eggNOG" id="COG0707">
    <property type="taxonomic scope" value="Bacteria"/>
</dbReference>
<dbReference type="PATRIC" id="fig|1128398.3.peg.1320"/>
<dbReference type="InterPro" id="IPR004276">
    <property type="entry name" value="GlycoTrans_28_N"/>
</dbReference>
<protein>
    <recommendedName>
        <fullName evidence="10">UDP-N-acetylglucosamine--N-acetylmuramyl-(pentapeptide) pyrophosphoryl-undecaprenol N-acetylglucosamine transferase</fullName>
        <ecNumber evidence="10">2.4.1.227</ecNumber>
    </recommendedName>
    <alternativeName>
        <fullName evidence="10">Undecaprenyl-PP-MurNAc-pentapeptide-UDPGlcNAc GlcNAc transferase</fullName>
    </alternativeName>
</protein>
<dbReference type="HAMAP" id="MF_00033">
    <property type="entry name" value="MurG"/>
    <property type="match status" value="1"/>
</dbReference>
<evidence type="ECO:0000259" key="12">
    <source>
        <dbReference type="Pfam" id="PF04101"/>
    </source>
</evidence>
<comment type="caution">
    <text evidence="10">Lacks conserved residue(s) required for the propagation of feature annotation.</text>
</comment>
<dbReference type="OrthoDB" id="9808936at2"/>
<feature type="binding site" evidence="10">
    <location>
        <position position="300"/>
    </location>
    <ligand>
        <name>UDP-N-acetyl-alpha-D-glucosamine</name>
        <dbReference type="ChEBI" id="CHEBI:57705"/>
    </ligand>
</feature>
<dbReference type="KEGG" id="cad:Curi_c13010"/>
<evidence type="ECO:0000256" key="2">
    <source>
        <dbReference type="ARBA" id="ARBA00022618"/>
    </source>
</evidence>
<keyword evidence="3 10" id="KW-0328">Glycosyltransferase</keyword>
<keyword evidence="1 10" id="KW-1003">Cell membrane</keyword>
<keyword evidence="4 10" id="KW-0808">Transferase</keyword>
<keyword evidence="2 10" id="KW-0132">Cell division</keyword>
<dbReference type="CDD" id="cd03785">
    <property type="entry name" value="GT28_MurG"/>
    <property type="match status" value="1"/>
</dbReference>
<dbReference type="InterPro" id="IPR007235">
    <property type="entry name" value="Glyco_trans_28_C"/>
</dbReference>
<dbReference type="Gene3D" id="3.40.50.2000">
    <property type="entry name" value="Glycogen Phosphorylase B"/>
    <property type="match status" value="2"/>
</dbReference>
<evidence type="ECO:0000256" key="1">
    <source>
        <dbReference type="ARBA" id="ARBA00022475"/>
    </source>
</evidence>
<comment type="pathway">
    <text evidence="10">Cell wall biogenesis; peptidoglycan biosynthesis.</text>
</comment>
<feature type="binding site" evidence="10">
    <location>
        <position position="166"/>
    </location>
    <ligand>
        <name>UDP-N-acetyl-alpha-D-glucosamine</name>
        <dbReference type="ChEBI" id="CHEBI:57705"/>
    </ligand>
</feature>
<evidence type="ECO:0000256" key="5">
    <source>
        <dbReference type="ARBA" id="ARBA00022960"/>
    </source>
</evidence>
<dbReference type="NCBIfam" id="TIGR01133">
    <property type="entry name" value="murG"/>
    <property type="match status" value="1"/>
</dbReference>
<evidence type="ECO:0000313" key="14">
    <source>
        <dbReference type="Proteomes" id="UP000006094"/>
    </source>
</evidence>
<keyword evidence="14" id="KW-1185">Reference proteome</keyword>
<dbReference type="EMBL" id="CP003326">
    <property type="protein sequence ID" value="AFS78312.1"/>
    <property type="molecule type" value="Genomic_DNA"/>
</dbReference>
<dbReference type="GO" id="GO:0051301">
    <property type="term" value="P:cell division"/>
    <property type="evidence" value="ECO:0007669"/>
    <property type="project" value="UniProtKB-KW"/>
</dbReference>
<dbReference type="UniPathway" id="UPA00219"/>
<evidence type="ECO:0000256" key="10">
    <source>
        <dbReference type="HAMAP-Rule" id="MF_00033"/>
    </source>
</evidence>
<dbReference type="STRING" id="1128398.Curi_c13010"/>
<feature type="domain" description="Glycosyl transferase family 28 C-terminal" evidence="12">
    <location>
        <begin position="190"/>
        <end position="358"/>
    </location>
</feature>
<reference evidence="13 14" key="1">
    <citation type="journal article" date="2012" name="PLoS ONE">
        <title>The purine-utilizing bacterium Clostridium acidurici 9a: a genome-guided metabolic reconsideration.</title>
        <authorList>
            <person name="Hartwich K."/>
            <person name="Poehlein A."/>
            <person name="Daniel R."/>
        </authorList>
    </citation>
    <scope>NUCLEOTIDE SEQUENCE [LARGE SCALE GENOMIC DNA]</scope>
    <source>
        <strain evidence="14">ATCC 7906 / DSM 604 / BCRC 14475 / CIP 104303 / KCTC 5404 / NCIMB 10678 / 9a</strain>
    </source>
</reference>
<dbReference type="Proteomes" id="UP000006094">
    <property type="component" value="Chromosome"/>
</dbReference>
<comment type="subcellular location">
    <subcellularLocation>
        <location evidence="10">Cell membrane</location>
        <topology evidence="10">Peripheral membrane protein</topology>
        <orientation evidence="10">Cytoplasmic side</orientation>
    </subcellularLocation>
</comment>
<evidence type="ECO:0000256" key="7">
    <source>
        <dbReference type="ARBA" id="ARBA00023136"/>
    </source>
</evidence>
<dbReference type="Pfam" id="PF03033">
    <property type="entry name" value="Glyco_transf_28"/>
    <property type="match status" value="1"/>
</dbReference>
<dbReference type="Pfam" id="PF04101">
    <property type="entry name" value="Glyco_tran_28_C"/>
    <property type="match status" value="1"/>
</dbReference>
<feature type="binding site" evidence="10">
    <location>
        <position position="124"/>
    </location>
    <ligand>
        <name>UDP-N-acetyl-alpha-D-glucosamine</name>
        <dbReference type="ChEBI" id="CHEBI:57705"/>
    </ligand>
</feature>
<comment type="function">
    <text evidence="10">Cell wall formation. Catalyzes the transfer of a GlcNAc subunit on undecaprenyl-pyrophosphoryl-MurNAc-pentapeptide (lipid intermediate I) to form undecaprenyl-pyrophosphoryl-MurNAc-(pentapeptide)GlcNAc (lipid intermediate II).</text>
</comment>
<organism evidence="13 14">
    <name type="scientific">Gottschalkia acidurici (strain ATCC 7906 / DSM 604 / BCRC 14475 / CIP 104303 / KCTC 5404 / NCIMB 10678 / 9a)</name>
    <name type="common">Clostridium acidurici</name>
    <dbReference type="NCBI Taxonomy" id="1128398"/>
    <lineage>
        <taxon>Bacteria</taxon>
        <taxon>Bacillati</taxon>
        <taxon>Bacillota</taxon>
        <taxon>Tissierellia</taxon>
        <taxon>Tissierellales</taxon>
        <taxon>Gottschalkiaceae</taxon>
        <taxon>Gottschalkia</taxon>
    </lineage>
</organism>
<dbReference type="GO" id="GO:0005886">
    <property type="term" value="C:plasma membrane"/>
    <property type="evidence" value="ECO:0007669"/>
    <property type="project" value="UniProtKB-SubCell"/>
</dbReference>
<dbReference type="InterPro" id="IPR006009">
    <property type="entry name" value="GlcNAc_MurG"/>
</dbReference>
<dbReference type="GO" id="GO:0071555">
    <property type="term" value="P:cell wall organization"/>
    <property type="evidence" value="ECO:0007669"/>
    <property type="project" value="UniProtKB-KW"/>
</dbReference>
<evidence type="ECO:0000256" key="9">
    <source>
        <dbReference type="ARBA" id="ARBA00023316"/>
    </source>
</evidence>
<feature type="binding site" evidence="10">
    <location>
        <begin position="10"/>
        <end position="12"/>
    </location>
    <ligand>
        <name>UDP-N-acetyl-alpha-D-glucosamine</name>
        <dbReference type="ChEBI" id="CHEBI:57705"/>
    </ligand>
</feature>
<evidence type="ECO:0000259" key="11">
    <source>
        <dbReference type="Pfam" id="PF03033"/>
    </source>
</evidence>
<keyword evidence="9 10" id="KW-0961">Cell wall biogenesis/degradation</keyword>
<dbReference type="GO" id="GO:0051991">
    <property type="term" value="F:UDP-N-acetyl-D-glucosamine:N-acetylmuramoyl-L-alanyl-D-glutamyl-meso-2,6-diaminopimelyl-D-alanyl-D-alanine-diphosphoundecaprenol 4-beta-N-acetylglucosaminlytransferase activity"/>
    <property type="evidence" value="ECO:0007669"/>
    <property type="project" value="RHEA"/>
</dbReference>
<keyword evidence="5 10" id="KW-0133">Cell shape</keyword>
<dbReference type="RefSeq" id="WP_014967449.1">
    <property type="nucleotide sequence ID" value="NC_018664.1"/>
</dbReference>
<dbReference type="SUPFAM" id="SSF53756">
    <property type="entry name" value="UDP-Glycosyltransferase/glycogen phosphorylase"/>
    <property type="match status" value="1"/>
</dbReference>
<dbReference type="GO" id="GO:0005975">
    <property type="term" value="P:carbohydrate metabolic process"/>
    <property type="evidence" value="ECO:0007669"/>
    <property type="project" value="InterPro"/>
</dbReference>